<proteinExistence type="predicted"/>
<evidence type="ECO:0000313" key="3">
    <source>
        <dbReference type="EMBL" id="SFV55095.1"/>
    </source>
</evidence>
<dbReference type="Gene3D" id="1.25.60.10">
    <property type="entry name" value="MgtE N-terminal domain-like"/>
    <property type="match status" value="1"/>
</dbReference>
<dbReference type="InterPro" id="IPR006668">
    <property type="entry name" value="Mg_transptr_MgtE_intracell_dom"/>
</dbReference>
<dbReference type="SUPFAM" id="SSF158791">
    <property type="entry name" value="MgtE N-terminal domain-like"/>
    <property type="match status" value="1"/>
</dbReference>
<evidence type="ECO:0000259" key="2">
    <source>
        <dbReference type="Pfam" id="PF03448"/>
    </source>
</evidence>
<feature type="domain" description="Magnesium transporter MgtE intracellular" evidence="2">
    <location>
        <begin position="113"/>
        <end position="168"/>
    </location>
</feature>
<dbReference type="EMBL" id="FPHF01000029">
    <property type="protein sequence ID" value="SFV55095.1"/>
    <property type="molecule type" value="Genomic_DNA"/>
</dbReference>
<reference evidence="3" key="1">
    <citation type="submission" date="2016-10" db="EMBL/GenBank/DDBJ databases">
        <authorList>
            <person name="de Groot N.N."/>
        </authorList>
    </citation>
    <scope>NUCLEOTIDE SEQUENCE</scope>
</reference>
<gene>
    <name evidence="3" type="ORF">MNB_SM-4-1477</name>
</gene>
<accession>A0A1W1BNQ4</accession>
<organism evidence="3">
    <name type="scientific">hydrothermal vent metagenome</name>
    <dbReference type="NCBI Taxonomy" id="652676"/>
    <lineage>
        <taxon>unclassified sequences</taxon>
        <taxon>metagenomes</taxon>
        <taxon>ecological metagenomes</taxon>
    </lineage>
</organism>
<dbReference type="InterPro" id="IPR038076">
    <property type="entry name" value="MgtE_N_sf"/>
</dbReference>
<name>A0A1W1BNQ4_9ZZZZ</name>
<feature type="coiled-coil region" evidence="1">
    <location>
        <begin position="34"/>
        <end position="107"/>
    </location>
</feature>
<protein>
    <recommendedName>
        <fullName evidence="2">Magnesium transporter MgtE intracellular domain-containing protein</fullName>
    </recommendedName>
</protein>
<sequence length="169" mass="19092">MKLLLLITLLTSSLFSLQTSDRLFECTEIFKERKNELLVELERIDEQKQALSALKVATEELLKQKGEKLSIQEEEVDIKLANIIQKEKNIQKMMHRYEAALKELKSTKMSKIAQTFSKMKPAAASAILSDMAANDAIIILESLKPKVVGKILTKMDAKKASELTQLLSK</sequence>
<evidence type="ECO:0000256" key="1">
    <source>
        <dbReference type="SAM" id="Coils"/>
    </source>
</evidence>
<dbReference type="Pfam" id="PF03448">
    <property type="entry name" value="MgtE_N"/>
    <property type="match status" value="1"/>
</dbReference>
<keyword evidence="1" id="KW-0175">Coiled coil</keyword>
<dbReference type="AlphaFoldDB" id="A0A1W1BNQ4"/>